<comment type="caution">
    <text evidence="1">The sequence shown here is derived from an EMBL/GenBank/DDBJ whole genome shotgun (WGS) entry which is preliminary data.</text>
</comment>
<dbReference type="AlphaFoldDB" id="A0A6M8NFZ1"/>
<evidence type="ECO:0000313" key="2">
    <source>
        <dbReference type="Proteomes" id="UP000290378"/>
    </source>
</evidence>
<dbReference type="PROSITE" id="PS51257">
    <property type="entry name" value="PROKAR_LIPOPROTEIN"/>
    <property type="match status" value="1"/>
</dbReference>
<evidence type="ECO:0000313" key="1">
    <source>
        <dbReference type="EMBL" id="RXI42574.1"/>
    </source>
</evidence>
<proteinExistence type="predicted"/>
<organism evidence="1 2">
    <name type="scientific">Arcobacter cloacae</name>
    <dbReference type="NCBI Taxonomy" id="1054034"/>
    <lineage>
        <taxon>Bacteria</taxon>
        <taxon>Pseudomonadati</taxon>
        <taxon>Campylobacterota</taxon>
        <taxon>Epsilonproteobacteria</taxon>
        <taxon>Campylobacterales</taxon>
        <taxon>Arcobacteraceae</taxon>
        <taxon>Arcobacter</taxon>
    </lineage>
</organism>
<sequence length="316" mass="37169">MKKIILFLFIVVGFSGCQQALNDFNKSLAEFEQNLNSNMSNSNLNQNSLFEGNNNSNIQREKEELNNLSAKMLSEEEFYQEYDQYYKDWENILEKYAVKQTEQLSSINNKYNNSDQLFKEKSIDLKKLNSKISSLQDYKYSSYRNSSRFLSNYPLSKTKQIEEPYLMYIMGFGIFENTTTPEKYKSYLKGAYETYNDRQVNIAKKIEEKKVENEEKNKLLEQEKQIQKDRDKVKLVCEKWLKKAKQDVYSLGVGEKIVIMRNGKAVSTIGITKVERNTFLVGTYTLWNTYETFYVQKSDSIPYESLKTAPSPYCYK</sequence>
<reference evidence="1 2" key="1">
    <citation type="submission" date="2017-09" db="EMBL/GenBank/DDBJ databases">
        <title>Genomics of the genus Arcobacter.</title>
        <authorList>
            <person name="Perez-Cataluna A."/>
            <person name="Figueras M.J."/>
            <person name="Salas-Masso N."/>
        </authorList>
    </citation>
    <scope>NUCLEOTIDE SEQUENCE [LARGE SCALE GENOMIC DNA]</scope>
    <source>
        <strain evidence="1 2">CECT 7834</strain>
    </source>
</reference>
<protein>
    <submittedName>
        <fullName evidence="1">Uncharacterized protein</fullName>
    </submittedName>
</protein>
<dbReference type="EMBL" id="NXII01000003">
    <property type="protein sequence ID" value="RXI42574.1"/>
    <property type="molecule type" value="Genomic_DNA"/>
</dbReference>
<keyword evidence="2" id="KW-1185">Reference proteome</keyword>
<accession>A0A6M8NFZ1</accession>
<dbReference type="RefSeq" id="WP_129012896.1">
    <property type="nucleotide sequence ID" value="NZ_CBCSEI010000001.1"/>
</dbReference>
<gene>
    <name evidence="1" type="ORF">CP963_03510</name>
</gene>
<dbReference type="Proteomes" id="UP000290378">
    <property type="component" value="Unassembled WGS sequence"/>
</dbReference>
<name>A0A6M8NFZ1_9BACT</name>